<feature type="region of interest" description="Disordered" evidence="5">
    <location>
        <begin position="305"/>
        <end position="344"/>
    </location>
</feature>
<dbReference type="Pfam" id="PF12755">
    <property type="entry name" value="Vac14_Fab1_bd"/>
    <property type="match status" value="1"/>
</dbReference>
<protein>
    <submittedName>
        <fullName evidence="7">Similar to S.cerevisiae protein VAC14 (Enzyme regulator)</fullName>
    </submittedName>
</protein>
<feature type="compositionally biased region" description="Basic and acidic residues" evidence="5">
    <location>
        <begin position="774"/>
        <end position="792"/>
    </location>
</feature>
<organism evidence="7 8">
    <name type="scientific">Malassezia sympodialis (strain ATCC 42132)</name>
    <name type="common">Atopic eczema-associated yeast</name>
    <dbReference type="NCBI Taxonomy" id="1230383"/>
    <lineage>
        <taxon>Eukaryota</taxon>
        <taxon>Fungi</taxon>
        <taxon>Dikarya</taxon>
        <taxon>Basidiomycota</taxon>
        <taxon>Ustilaginomycotina</taxon>
        <taxon>Malasseziomycetes</taxon>
        <taxon>Malasseziales</taxon>
        <taxon>Malasseziaceae</taxon>
        <taxon>Malassezia</taxon>
    </lineage>
</organism>
<gene>
    <name evidence="7" type="ORF">MSYG_1212</name>
</gene>
<dbReference type="SUPFAM" id="SSF48371">
    <property type="entry name" value="ARM repeat"/>
    <property type="match status" value="1"/>
</dbReference>
<feature type="domain" description="Vacuolar protein 14 C-terminal Fig4-binding" evidence="6">
    <location>
        <begin position="542"/>
        <end position="719"/>
    </location>
</feature>
<dbReference type="AlphaFoldDB" id="A0A1M8A359"/>
<dbReference type="GO" id="GO:0000329">
    <property type="term" value="C:fungal-type vacuole membrane"/>
    <property type="evidence" value="ECO:0007669"/>
    <property type="project" value="TreeGrafter"/>
</dbReference>
<dbReference type="PANTHER" id="PTHR16023">
    <property type="entry name" value="TAX1 BINDING PROTEIN-RELATED"/>
    <property type="match status" value="1"/>
</dbReference>
<dbReference type="STRING" id="1230383.A0A1M8A359"/>
<evidence type="ECO:0000259" key="6">
    <source>
        <dbReference type="Pfam" id="PF11916"/>
    </source>
</evidence>
<dbReference type="Gene3D" id="1.25.10.10">
    <property type="entry name" value="Leucine-rich Repeat Variant"/>
    <property type="match status" value="3"/>
</dbReference>
<dbReference type="PANTHER" id="PTHR16023:SF0">
    <property type="entry name" value="PROTEIN VAC14 HOMOLOG"/>
    <property type="match status" value="1"/>
</dbReference>
<evidence type="ECO:0000313" key="7">
    <source>
        <dbReference type="EMBL" id="SHO76873.1"/>
    </source>
</evidence>
<dbReference type="VEuPathDB" id="FungiDB:MSYG_1212"/>
<sequence>MDASLQKALFDRVYDKRKAAALELERHVRDLVARQDRAKIGPIVQQLCSFLTEQPPPNANARNGGLIGLAGVGIALGQEVAAYLDQMIGPVLACFSDADPKTRYFACESFYNIAKVCKGEILVYFNEVFVVLARLAADSEVSVKNGAELLDRLFKDIVCECAPHYVSVYQDVSRVRARQDRELGLLGGAHELAVAREKAEHERYLGEMHEQHDHRNTVSNKAFSLARLVPLLSERMQVISPLTRNYLVGWIAVLDSVPDLQLVAYLSVFLKHLFQYLGDPNTDVRVATAEVLADFLREIREAAQHQSHLERPAPAPAPPADRSPEVPPEDKAPGDEPGTGDDDADELVWIHSSDVRIEYDALIEILLELVQDHDVEIQATTFEWITEFLRAVPDKMVPFTPRLISSVLPCLAHPAPAIQVAAIETNKQLYTAVEQLPALDGAASALDSFATTNALKQHLVDQHDQARLQALEWLTMLHAKSPSKLFSMEDGSVSLLLRVLSDPNEEVILSDMRLLIQICSQADERHFRVFMSDLLELFATDRKLLETWGSLIVRQLCANLQTERVFCMLAEILESYADLEFASIMVQNLNMILVASQELQPLRRRLRALDARENQQLFVRLYRCWSHNAISAFCLCLLTQAYEHAYHMLRIFADLEVSLAMLLQIDKLVQLIESPIFTSLRLQLLEPEQNPFLFKCLYGMLMLLPQSSAFATLRNRLHAINGLGHLALTTRSSAPARASRPPMADTAWSDLLAHFRAIQQRHERIRITTPARTATERAERPRETSTTRDEAPRRRRAEAAPFASTARSTAPLGVTHVEAKAPPGTRAARE</sequence>
<keyword evidence="8" id="KW-1185">Reference proteome</keyword>
<evidence type="ECO:0000256" key="2">
    <source>
        <dbReference type="ARBA" id="ARBA00010225"/>
    </source>
</evidence>
<comment type="similarity">
    <text evidence="2">Belongs to the VAC14 family.</text>
</comment>
<dbReference type="InterPro" id="IPR011989">
    <property type="entry name" value="ARM-like"/>
</dbReference>
<evidence type="ECO:0000313" key="8">
    <source>
        <dbReference type="Proteomes" id="UP000186303"/>
    </source>
</evidence>
<dbReference type="InterPro" id="IPR026825">
    <property type="entry name" value="Vac14"/>
</dbReference>
<keyword evidence="3" id="KW-0677">Repeat</keyword>
<reference evidence="8" key="1">
    <citation type="journal article" date="2017" name="Nucleic Acids Res.">
        <title>Proteogenomics produces comprehensive and highly accurate protein-coding gene annotation in a complete genome assembly of Malassezia sympodialis.</title>
        <authorList>
            <person name="Zhu Y."/>
            <person name="Engstroem P.G."/>
            <person name="Tellgren-Roth C."/>
            <person name="Baudo C.D."/>
            <person name="Kennell J.C."/>
            <person name="Sun S."/>
            <person name="Billmyre R.B."/>
            <person name="Schroeder M.S."/>
            <person name="Andersson A."/>
            <person name="Holm T."/>
            <person name="Sigurgeirsson B."/>
            <person name="Wu G."/>
            <person name="Sankaranarayanan S.R."/>
            <person name="Siddharthan R."/>
            <person name="Sanyal K."/>
            <person name="Lundeberg J."/>
            <person name="Nystedt B."/>
            <person name="Boekhout T."/>
            <person name="Dawson T.L. Jr."/>
            <person name="Heitman J."/>
            <person name="Scheynius A."/>
            <person name="Lehtioe J."/>
        </authorList>
    </citation>
    <scope>NUCLEOTIDE SEQUENCE [LARGE SCALE GENOMIC DNA]</scope>
    <source>
        <strain evidence="8">ATCC 42132</strain>
    </source>
</reference>
<dbReference type="OrthoDB" id="5574975at2759"/>
<comment type="subcellular location">
    <subcellularLocation>
        <location evidence="1">Endomembrane system</location>
    </subcellularLocation>
</comment>
<dbReference type="EMBL" id="LT671822">
    <property type="protein sequence ID" value="SHO76873.1"/>
    <property type="molecule type" value="Genomic_DNA"/>
</dbReference>
<feature type="region of interest" description="Disordered" evidence="5">
    <location>
        <begin position="765"/>
        <end position="830"/>
    </location>
</feature>
<dbReference type="GO" id="GO:0010008">
    <property type="term" value="C:endosome membrane"/>
    <property type="evidence" value="ECO:0007669"/>
    <property type="project" value="TreeGrafter"/>
</dbReference>
<keyword evidence="4" id="KW-0472">Membrane</keyword>
<dbReference type="InterPro" id="IPR021841">
    <property type="entry name" value="VAC14_Fig4p-bd"/>
</dbReference>
<dbReference type="InterPro" id="IPR016024">
    <property type="entry name" value="ARM-type_fold"/>
</dbReference>
<evidence type="ECO:0000256" key="4">
    <source>
        <dbReference type="ARBA" id="ARBA00023136"/>
    </source>
</evidence>
<evidence type="ECO:0000256" key="1">
    <source>
        <dbReference type="ARBA" id="ARBA00004308"/>
    </source>
</evidence>
<feature type="compositionally biased region" description="Basic and acidic residues" evidence="5">
    <location>
        <begin position="322"/>
        <end position="334"/>
    </location>
</feature>
<evidence type="ECO:0000256" key="3">
    <source>
        <dbReference type="ARBA" id="ARBA00022737"/>
    </source>
</evidence>
<dbReference type="Proteomes" id="UP000186303">
    <property type="component" value="Chromosome 2"/>
</dbReference>
<evidence type="ECO:0000256" key="5">
    <source>
        <dbReference type="SAM" id="MobiDB-lite"/>
    </source>
</evidence>
<accession>A0A1M8A359</accession>
<dbReference type="Pfam" id="PF11916">
    <property type="entry name" value="Vac14_Fig4_bd"/>
    <property type="match status" value="1"/>
</dbReference>
<dbReference type="GO" id="GO:0006661">
    <property type="term" value="P:phosphatidylinositol biosynthetic process"/>
    <property type="evidence" value="ECO:0007669"/>
    <property type="project" value="InterPro"/>
</dbReference>
<name>A0A1M8A359_MALS4</name>
<proteinExistence type="inferred from homology"/>
<dbReference type="OMA" id="QCYQHVS"/>
<dbReference type="GO" id="GO:0070772">
    <property type="term" value="C:PAS complex"/>
    <property type="evidence" value="ECO:0007669"/>
    <property type="project" value="InterPro"/>
</dbReference>